<gene>
    <name evidence="1" type="ORF">CLV36_1274</name>
</gene>
<protein>
    <submittedName>
        <fullName evidence="1">Uncharacterized protein</fullName>
    </submittedName>
</protein>
<accession>A0ABX5EJB9</accession>
<evidence type="ECO:0000313" key="2">
    <source>
        <dbReference type="Proteomes" id="UP000238836"/>
    </source>
</evidence>
<sequence>MPTCEMCGGSGKTKDGKKCPKCNCHGGQINKKTNLEGNFLFLFYIYM</sequence>
<proteinExistence type="predicted"/>
<name>A0ABX5EJB9_9BACL</name>
<keyword evidence="2" id="KW-1185">Reference proteome</keyword>
<organism evidence="1 2">
    <name type="scientific">Laceyella sediminis</name>
    <dbReference type="NCBI Taxonomy" id="573074"/>
    <lineage>
        <taxon>Bacteria</taxon>
        <taxon>Bacillati</taxon>
        <taxon>Bacillota</taxon>
        <taxon>Bacilli</taxon>
        <taxon>Bacillales</taxon>
        <taxon>Thermoactinomycetaceae</taxon>
        <taxon>Laceyella</taxon>
    </lineage>
</organism>
<reference evidence="1 2" key="1">
    <citation type="submission" date="2018-03" db="EMBL/GenBank/DDBJ databases">
        <title>Genomic Encyclopedia of Archaeal and Bacterial Type Strains, Phase II (KMG-II): from individual species to whole genera.</title>
        <authorList>
            <person name="Goeker M."/>
        </authorList>
    </citation>
    <scope>NUCLEOTIDE SEQUENCE [LARGE SCALE GENOMIC DNA]</scope>
    <source>
        <strain evidence="1 2">RHA1</strain>
    </source>
</reference>
<dbReference type="Proteomes" id="UP000238836">
    <property type="component" value="Unassembled WGS sequence"/>
</dbReference>
<dbReference type="EMBL" id="PVTZ01000027">
    <property type="protein sequence ID" value="PRZ11690.1"/>
    <property type="molecule type" value="Genomic_DNA"/>
</dbReference>
<evidence type="ECO:0000313" key="1">
    <source>
        <dbReference type="EMBL" id="PRZ11690.1"/>
    </source>
</evidence>
<comment type="caution">
    <text evidence="1">The sequence shown here is derived from an EMBL/GenBank/DDBJ whole genome shotgun (WGS) entry which is preliminary data.</text>
</comment>